<feature type="coiled-coil region" evidence="1">
    <location>
        <begin position="367"/>
        <end position="422"/>
    </location>
</feature>
<evidence type="ECO:0000256" key="2">
    <source>
        <dbReference type="SAM" id="MobiDB-lite"/>
    </source>
</evidence>
<gene>
    <name evidence="3" type="ORF">IHV25_07070</name>
</gene>
<organism evidence="3 4">
    <name type="scientific">Phaeovibrio sulfidiphilus</name>
    <dbReference type="NCBI Taxonomy" id="1220600"/>
    <lineage>
        <taxon>Bacteria</taxon>
        <taxon>Pseudomonadati</taxon>
        <taxon>Pseudomonadota</taxon>
        <taxon>Alphaproteobacteria</taxon>
        <taxon>Rhodospirillales</taxon>
        <taxon>Rhodospirillaceae</taxon>
        <taxon>Phaeovibrio</taxon>
    </lineage>
</organism>
<accession>A0A8J6YXC8</accession>
<keyword evidence="4" id="KW-1185">Reference proteome</keyword>
<reference evidence="3" key="1">
    <citation type="submission" date="2020-10" db="EMBL/GenBank/DDBJ databases">
        <title>Genome sequence of the unusual species of purple photosynthetic bacteria, Phaeovibrio sulfidiphilus DSM 23193, type strain.</title>
        <authorList>
            <person name="Kyndt J.A."/>
            <person name="Meyer T.E."/>
        </authorList>
    </citation>
    <scope>NUCLEOTIDE SEQUENCE</scope>
    <source>
        <strain evidence="3">DSM 23193</strain>
    </source>
</reference>
<feature type="coiled-coil region" evidence="1">
    <location>
        <begin position="260"/>
        <end position="294"/>
    </location>
</feature>
<dbReference type="Gene3D" id="3.40.50.300">
    <property type="entry name" value="P-loop containing nucleotide triphosphate hydrolases"/>
    <property type="match status" value="2"/>
</dbReference>
<dbReference type="SUPFAM" id="SSF52540">
    <property type="entry name" value="P-loop containing nucleoside triphosphate hydrolases"/>
    <property type="match status" value="1"/>
</dbReference>
<name>A0A8J6YXC8_9PROT</name>
<dbReference type="Proteomes" id="UP000631034">
    <property type="component" value="Unassembled WGS sequence"/>
</dbReference>
<evidence type="ECO:0000313" key="3">
    <source>
        <dbReference type="EMBL" id="MBE1237407.1"/>
    </source>
</evidence>
<proteinExistence type="predicted"/>
<dbReference type="EMBL" id="JACZHT010000004">
    <property type="protein sequence ID" value="MBE1237407.1"/>
    <property type="molecule type" value="Genomic_DNA"/>
</dbReference>
<feature type="region of interest" description="Disordered" evidence="2">
    <location>
        <begin position="703"/>
        <end position="728"/>
    </location>
</feature>
<evidence type="ECO:0000313" key="4">
    <source>
        <dbReference type="Proteomes" id="UP000631034"/>
    </source>
</evidence>
<comment type="caution">
    <text evidence="3">The sequence shown here is derived from an EMBL/GenBank/DDBJ whole genome shotgun (WGS) entry which is preliminary data.</text>
</comment>
<dbReference type="InterPro" id="IPR027417">
    <property type="entry name" value="P-loop_NTPase"/>
</dbReference>
<dbReference type="RefSeq" id="WP_192534415.1">
    <property type="nucleotide sequence ID" value="NZ_JACZHT010000004.1"/>
</dbReference>
<sequence length="728" mass="81566">MSIVFPVLRHLTVDGYELYQPQNSKGIDHVFTKGVHVIAGINGLGKTTLLNIIYRVLLGPKDMNKEDRGLASTQHKLVDWRNKAYFRARVSDGARNAYVTAEIAFGSRILTVRRSLATLEVQFLALDGVPEAEVTQEHYEKLAVELSGTASYFDFFAILRFLIFFLEDRPELIWDRRSQFDMFRLLFYDRQAARAAAEAYDEVQKLDSQYRNERGPIRKAADELAFYDAAEQSGAAAEIRGLRRAISAAQEKTAESGGAIEIAQSEYERKKLEREKYRLDLEEARRAFEAEQELFYQDVFPDLASTAEHVFLNLAAGNGCLVCGNKSASANDRLKKFAARHQCPVCESLPSQQENVVSRAVFSQKRLDRASEKMDGIRHKLRQLDQELEAADQALRNQIADQQESYNELLKLQRKLETLQRQVAPDLADVLATDDSETIALKRKYVEEGQARLSSLFALRTSAEEKYRTLKDGQQQRLSEKLGIVKASFARIAKYLLAEICLLRESKDSRKIGQEGETFDFPILEVTMTSAVFSGNTSPREDATSVSESQREFIDLAFRMALMETASEDHSPTMLVMETPEASLDSLFVTKAGDLFRGFAAHGGDLGNVFIASTNLNNENMIPALFGADSVPQQQPVSADDELLLGTELEEERSDAPPVPVEERNAHVINLLALSLPNAALRKHRGYYEEKLREAVYRDLDPAHRPSGPIGSHVAPATSGTGVEARRP</sequence>
<protein>
    <submittedName>
        <fullName evidence="3">AAA family ATPase</fullName>
    </submittedName>
</protein>
<dbReference type="AlphaFoldDB" id="A0A8J6YXC8"/>
<keyword evidence="1" id="KW-0175">Coiled coil</keyword>
<evidence type="ECO:0000256" key="1">
    <source>
        <dbReference type="SAM" id="Coils"/>
    </source>
</evidence>